<dbReference type="InterPro" id="IPR036113">
    <property type="entry name" value="Asp/Glu-ADT_sf_sub_c"/>
</dbReference>
<dbReference type="Gene3D" id="1.10.20.60">
    <property type="entry name" value="Glu-tRNAGln amidotransferase C subunit, N-terminal domain"/>
    <property type="match status" value="1"/>
</dbReference>
<dbReference type="Pfam" id="PF02686">
    <property type="entry name" value="GatC"/>
    <property type="match status" value="1"/>
</dbReference>
<dbReference type="GO" id="GO:0006412">
    <property type="term" value="P:translation"/>
    <property type="evidence" value="ECO:0007669"/>
    <property type="project" value="UniProtKB-UniRule"/>
</dbReference>
<dbReference type="EC" id="6.3.5.-" evidence="1"/>
<sequence>MTISQKDVHHIAALSRLSLTEEEKELFGSQLNDILLYVNKLNELDTTDVPPTSHVVPLQNIFRDDTLQQSIALDDALANAPDRTGNFYRVPKIIE</sequence>
<dbReference type="EMBL" id="LACI01002394">
    <property type="protein sequence ID" value="KJU82223.1"/>
    <property type="molecule type" value="Genomic_DNA"/>
</dbReference>
<organism evidence="2 3">
    <name type="scientific">Candidatus Magnetobacterium bavaricum</name>
    <dbReference type="NCBI Taxonomy" id="29290"/>
    <lineage>
        <taxon>Bacteria</taxon>
        <taxon>Pseudomonadati</taxon>
        <taxon>Nitrospirota</taxon>
        <taxon>Thermodesulfovibrionia</taxon>
        <taxon>Thermodesulfovibrionales</taxon>
        <taxon>Candidatus Magnetobacteriaceae</taxon>
        <taxon>Candidatus Magnetobacterium</taxon>
    </lineage>
</organism>
<comment type="similarity">
    <text evidence="1">Belongs to the GatC family.</text>
</comment>
<dbReference type="PANTHER" id="PTHR15004">
    <property type="entry name" value="GLUTAMYL-TRNA(GLN) AMIDOTRANSFERASE SUBUNIT C, MITOCHONDRIAL"/>
    <property type="match status" value="1"/>
</dbReference>
<keyword evidence="2" id="KW-0808">Transferase</keyword>
<dbReference type="HAMAP" id="MF_00122">
    <property type="entry name" value="GatC"/>
    <property type="match status" value="1"/>
</dbReference>
<keyword evidence="1" id="KW-0648">Protein biosynthesis</keyword>
<keyword evidence="3" id="KW-1185">Reference proteome</keyword>
<comment type="subunit">
    <text evidence="1">Heterotrimer of A, B and C subunits.</text>
</comment>
<evidence type="ECO:0000313" key="2">
    <source>
        <dbReference type="EMBL" id="KJU82223.1"/>
    </source>
</evidence>
<dbReference type="GO" id="GO:0005524">
    <property type="term" value="F:ATP binding"/>
    <property type="evidence" value="ECO:0007669"/>
    <property type="project" value="UniProtKB-KW"/>
</dbReference>
<protein>
    <recommendedName>
        <fullName evidence="1">Aspartyl/glutamyl-tRNA(Asn/Gln) amidotransferase subunit C</fullName>
        <shortName evidence="1">Asp/Glu-ADT subunit C</shortName>
        <ecNumber evidence="1">6.3.5.-</ecNumber>
    </recommendedName>
</protein>
<dbReference type="AlphaFoldDB" id="A0A0F3GNF1"/>
<name>A0A0F3GNF1_9BACT</name>
<proteinExistence type="inferred from homology"/>
<dbReference type="InterPro" id="IPR003837">
    <property type="entry name" value="GatC"/>
</dbReference>
<comment type="function">
    <text evidence="1">Allows the formation of correctly charged Asn-tRNA(Asn) or Gln-tRNA(Gln) through the transamidation of misacylated Asp-tRNA(Asn) or Glu-tRNA(Gln) in organisms which lack either or both of asparaginyl-tRNA or glutaminyl-tRNA synthetases. The reaction takes place in the presence of glutamine and ATP through an activated phospho-Asp-tRNA(Asn) or phospho-Glu-tRNA(Gln).</text>
</comment>
<comment type="catalytic activity">
    <reaction evidence="1">
        <text>L-aspartyl-tRNA(Asn) + L-glutamine + ATP + H2O = L-asparaginyl-tRNA(Asn) + L-glutamate + ADP + phosphate + 2 H(+)</text>
        <dbReference type="Rhea" id="RHEA:14513"/>
        <dbReference type="Rhea" id="RHEA-COMP:9674"/>
        <dbReference type="Rhea" id="RHEA-COMP:9677"/>
        <dbReference type="ChEBI" id="CHEBI:15377"/>
        <dbReference type="ChEBI" id="CHEBI:15378"/>
        <dbReference type="ChEBI" id="CHEBI:29985"/>
        <dbReference type="ChEBI" id="CHEBI:30616"/>
        <dbReference type="ChEBI" id="CHEBI:43474"/>
        <dbReference type="ChEBI" id="CHEBI:58359"/>
        <dbReference type="ChEBI" id="CHEBI:78515"/>
        <dbReference type="ChEBI" id="CHEBI:78516"/>
        <dbReference type="ChEBI" id="CHEBI:456216"/>
    </reaction>
</comment>
<dbReference type="GO" id="GO:0050567">
    <property type="term" value="F:glutaminyl-tRNA synthase (glutamine-hydrolyzing) activity"/>
    <property type="evidence" value="ECO:0007669"/>
    <property type="project" value="UniProtKB-UniRule"/>
</dbReference>
<comment type="caution">
    <text evidence="2">The sequence shown here is derived from an EMBL/GenBank/DDBJ whole genome shotgun (WGS) entry which is preliminary data.</text>
</comment>
<comment type="catalytic activity">
    <reaction evidence="1">
        <text>L-glutamyl-tRNA(Gln) + L-glutamine + ATP + H2O = L-glutaminyl-tRNA(Gln) + L-glutamate + ADP + phosphate + H(+)</text>
        <dbReference type="Rhea" id="RHEA:17521"/>
        <dbReference type="Rhea" id="RHEA-COMP:9681"/>
        <dbReference type="Rhea" id="RHEA-COMP:9684"/>
        <dbReference type="ChEBI" id="CHEBI:15377"/>
        <dbReference type="ChEBI" id="CHEBI:15378"/>
        <dbReference type="ChEBI" id="CHEBI:29985"/>
        <dbReference type="ChEBI" id="CHEBI:30616"/>
        <dbReference type="ChEBI" id="CHEBI:43474"/>
        <dbReference type="ChEBI" id="CHEBI:58359"/>
        <dbReference type="ChEBI" id="CHEBI:78520"/>
        <dbReference type="ChEBI" id="CHEBI:78521"/>
        <dbReference type="ChEBI" id="CHEBI:456216"/>
    </reaction>
</comment>
<keyword evidence="1 2" id="KW-0436">Ligase</keyword>
<reference evidence="2 3" key="1">
    <citation type="submission" date="2015-02" db="EMBL/GenBank/DDBJ databases">
        <title>Single-cell genomics of uncultivated deep-branching MTB reveals a conserved set of magnetosome genes.</title>
        <authorList>
            <person name="Kolinko S."/>
            <person name="Richter M."/>
            <person name="Glockner F.O."/>
            <person name="Brachmann A."/>
            <person name="Schuler D."/>
        </authorList>
    </citation>
    <scope>NUCLEOTIDE SEQUENCE [LARGE SCALE GENOMIC DNA]</scope>
    <source>
        <strain evidence="2">TM-1</strain>
    </source>
</reference>
<dbReference type="Proteomes" id="UP000033423">
    <property type="component" value="Unassembled WGS sequence"/>
</dbReference>
<evidence type="ECO:0000313" key="3">
    <source>
        <dbReference type="Proteomes" id="UP000033423"/>
    </source>
</evidence>
<dbReference type="NCBIfam" id="TIGR00135">
    <property type="entry name" value="gatC"/>
    <property type="match status" value="1"/>
</dbReference>
<gene>
    <name evidence="1" type="primary">gatC</name>
    <name evidence="2" type="ORF">MBAV_005587</name>
</gene>
<dbReference type="PANTHER" id="PTHR15004:SF0">
    <property type="entry name" value="GLUTAMYL-TRNA(GLN) AMIDOTRANSFERASE SUBUNIT C, MITOCHONDRIAL"/>
    <property type="match status" value="1"/>
</dbReference>
<dbReference type="PATRIC" id="fig|29290.4.peg.7390"/>
<dbReference type="GO" id="GO:0016740">
    <property type="term" value="F:transferase activity"/>
    <property type="evidence" value="ECO:0007669"/>
    <property type="project" value="UniProtKB-KW"/>
</dbReference>
<evidence type="ECO:0000256" key="1">
    <source>
        <dbReference type="HAMAP-Rule" id="MF_00122"/>
    </source>
</evidence>
<dbReference type="GO" id="GO:0006450">
    <property type="term" value="P:regulation of translational fidelity"/>
    <property type="evidence" value="ECO:0007669"/>
    <property type="project" value="InterPro"/>
</dbReference>
<keyword evidence="1" id="KW-0547">Nucleotide-binding</keyword>
<accession>A0A0F3GNF1</accession>
<dbReference type="GO" id="GO:0070681">
    <property type="term" value="P:glutaminyl-tRNAGln biosynthesis via transamidation"/>
    <property type="evidence" value="ECO:0007669"/>
    <property type="project" value="TreeGrafter"/>
</dbReference>
<keyword evidence="1" id="KW-0067">ATP-binding</keyword>
<dbReference type="GO" id="GO:0050566">
    <property type="term" value="F:asparaginyl-tRNA synthase (glutamine-hydrolyzing) activity"/>
    <property type="evidence" value="ECO:0007669"/>
    <property type="project" value="RHEA"/>
</dbReference>
<dbReference type="SUPFAM" id="SSF141000">
    <property type="entry name" value="Glu-tRNAGln amidotransferase C subunit"/>
    <property type="match status" value="1"/>
</dbReference>